<reference evidence="1 2" key="1">
    <citation type="submission" date="2018-08" db="EMBL/GenBank/DDBJ databases">
        <title>Diversity &amp; Physiological Properties of Lignin-Decomposing Actinobacteria from Soil.</title>
        <authorList>
            <person name="Roh S.G."/>
            <person name="Kim S.B."/>
        </authorList>
    </citation>
    <scope>NUCLEOTIDE SEQUENCE [LARGE SCALE GENOMIC DNA]</scope>
    <source>
        <strain evidence="1 2">MMS17-GH009</strain>
    </source>
</reference>
<protein>
    <recommendedName>
        <fullName evidence="3">Holin</fullName>
    </recommendedName>
</protein>
<name>A0A372ZM50_9ACTN</name>
<organism evidence="1 2">
    <name type="scientific">Kitasatospora xanthocidica</name>
    <dbReference type="NCBI Taxonomy" id="83382"/>
    <lineage>
        <taxon>Bacteria</taxon>
        <taxon>Bacillati</taxon>
        <taxon>Actinomycetota</taxon>
        <taxon>Actinomycetes</taxon>
        <taxon>Kitasatosporales</taxon>
        <taxon>Streptomycetaceae</taxon>
        <taxon>Kitasatospora</taxon>
    </lineage>
</organism>
<evidence type="ECO:0000313" key="1">
    <source>
        <dbReference type="EMBL" id="RGD56644.1"/>
    </source>
</evidence>
<sequence length="102" mass="11075">MPSEERRRHRVLRNRAPHHLHREGVLTMRKLIVDLVERTVATYAVAFLGLLLADKFDLTSIGSLKAAAVAALPAALTVLKGAVATRIGDPDSAALLGRSNRE</sequence>
<dbReference type="EMBL" id="QVIG01000001">
    <property type="protein sequence ID" value="RGD56644.1"/>
    <property type="molecule type" value="Genomic_DNA"/>
</dbReference>
<evidence type="ECO:0008006" key="3">
    <source>
        <dbReference type="Google" id="ProtNLM"/>
    </source>
</evidence>
<dbReference type="AlphaFoldDB" id="A0A372ZM50"/>
<comment type="caution">
    <text evidence="1">The sequence shown here is derived from an EMBL/GenBank/DDBJ whole genome shotgun (WGS) entry which is preliminary data.</text>
</comment>
<dbReference type="Proteomes" id="UP000263377">
    <property type="component" value="Unassembled WGS sequence"/>
</dbReference>
<gene>
    <name evidence="1" type="ORF">DR950_01500</name>
</gene>
<accession>A0A372ZM50</accession>
<dbReference type="Pfam" id="PF16945">
    <property type="entry name" value="Phage_r1t_holin"/>
    <property type="match status" value="1"/>
</dbReference>
<dbReference type="InterPro" id="IPR020109">
    <property type="entry name" value="Holin_r1t"/>
</dbReference>
<proteinExistence type="predicted"/>
<evidence type="ECO:0000313" key="2">
    <source>
        <dbReference type="Proteomes" id="UP000263377"/>
    </source>
</evidence>
<keyword evidence="2" id="KW-1185">Reference proteome</keyword>